<comment type="caution">
    <text evidence="10">The sequence shown here is derived from an EMBL/GenBank/DDBJ whole genome shotgun (WGS) entry which is preliminary data.</text>
</comment>
<evidence type="ECO:0000256" key="5">
    <source>
        <dbReference type="ARBA" id="ARBA00023471"/>
    </source>
</evidence>
<proteinExistence type="inferred from homology"/>
<name>A0A2S6GRE2_9GAMM</name>
<dbReference type="EMBL" id="PTIY01000013">
    <property type="protein sequence ID" value="PPK67759.1"/>
    <property type="molecule type" value="Genomic_DNA"/>
</dbReference>
<evidence type="ECO:0000256" key="7">
    <source>
        <dbReference type="ARBA" id="ARBA00048470"/>
    </source>
</evidence>
<dbReference type="EC" id="4.1.1.111" evidence="5"/>
<dbReference type="InterPro" id="IPR040523">
    <property type="entry name" value="AsnC_trans_reg2"/>
</dbReference>
<keyword evidence="1" id="KW-0456">Lyase</keyword>
<organism evidence="10 11">
    <name type="scientific">Methylobacter tundripaludum</name>
    <dbReference type="NCBI Taxonomy" id="173365"/>
    <lineage>
        <taxon>Bacteria</taxon>
        <taxon>Pseudomonadati</taxon>
        <taxon>Pseudomonadota</taxon>
        <taxon>Gammaproteobacteria</taxon>
        <taxon>Methylococcales</taxon>
        <taxon>Methylococcaceae</taxon>
        <taxon>Methylobacter</taxon>
    </lineage>
</organism>
<dbReference type="OrthoDB" id="5568033at2"/>
<comment type="subunit">
    <text evidence="4">Probably forms a complex composed of NirD, NirL, NirG and NirH. All proteins are required for the total conversion of siroheme to didecarboxysiroheme.</text>
</comment>
<evidence type="ECO:0000259" key="9">
    <source>
        <dbReference type="Pfam" id="PF22451"/>
    </source>
</evidence>
<dbReference type="Pfam" id="PF17805">
    <property type="entry name" value="AsnC_trans_reg2"/>
    <property type="match status" value="1"/>
</dbReference>
<dbReference type="Proteomes" id="UP000238071">
    <property type="component" value="Unassembled WGS sequence"/>
</dbReference>
<evidence type="ECO:0000256" key="6">
    <source>
        <dbReference type="ARBA" id="ARBA00045291"/>
    </source>
</evidence>
<dbReference type="PANTHER" id="PTHR43413:SF1">
    <property type="entry name" value="SIROHEME DECARBOXYLASE NIRL SUBUNIT"/>
    <property type="match status" value="1"/>
</dbReference>
<feature type="domain" description="Siroheme decarboxylase AsnC-like ligand binding" evidence="8">
    <location>
        <begin position="66"/>
        <end position="137"/>
    </location>
</feature>
<evidence type="ECO:0000313" key="10">
    <source>
        <dbReference type="EMBL" id="PPK67759.1"/>
    </source>
</evidence>
<evidence type="ECO:0000259" key="8">
    <source>
        <dbReference type="Pfam" id="PF17805"/>
    </source>
</evidence>
<dbReference type="PANTHER" id="PTHR43413">
    <property type="entry name" value="TRANSCRIPTIONAL REGULATOR, ASNC FAMILY"/>
    <property type="match status" value="1"/>
</dbReference>
<comment type="catalytic activity">
    <reaction evidence="7">
        <text>siroheme + 2 H(+) = 12,18-didecarboxysiroheme + 2 CO2</text>
        <dbReference type="Rhea" id="RHEA:19093"/>
        <dbReference type="ChEBI" id="CHEBI:15378"/>
        <dbReference type="ChEBI" id="CHEBI:16526"/>
        <dbReference type="ChEBI" id="CHEBI:60052"/>
        <dbReference type="ChEBI" id="CHEBI:140497"/>
        <dbReference type="EC" id="4.1.1.111"/>
    </reaction>
</comment>
<dbReference type="RefSeq" id="WP_104424790.1">
    <property type="nucleotide sequence ID" value="NZ_PTIY01000013.1"/>
</dbReference>
<dbReference type="Pfam" id="PF22451">
    <property type="entry name" value="NirdL-like_HTH"/>
    <property type="match status" value="1"/>
</dbReference>
<keyword evidence="11" id="KW-1185">Reference proteome</keyword>
<dbReference type="GO" id="GO:0016829">
    <property type="term" value="F:lyase activity"/>
    <property type="evidence" value="ECO:0007669"/>
    <property type="project" value="UniProtKB-KW"/>
</dbReference>
<dbReference type="InterPro" id="IPR053953">
    <property type="entry name" value="NirdL-like_HTH"/>
</dbReference>
<comment type="function">
    <text evidence="6">Involved in heme d1 biosynthesis. Catalyzes the decarboxylation of siroheme into didecarboxysiroheme.</text>
</comment>
<gene>
    <name evidence="10" type="ORF">B0F88_11399</name>
</gene>
<sequence>MLTTLHKQLLNDYQHDFPLSARPYQDIADALGVTEAEVLSAFTELNDNNLISRIGPVIPPNHIGVSALVAMSVPEQHLQTVADIISAYPEVNHNYEREHRFNLWFVVIASDTEHLHAVIDSIERETSYPAMLLPMLDDFFIDLGFKLDLNND</sequence>
<accession>A0A2S6GRE2</accession>
<dbReference type="Gene3D" id="3.30.70.3460">
    <property type="match status" value="1"/>
</dbReference>
<evidence type="ECO:0000256" key="3">
    <source>
        <dbReference type="ARBA" id="ARBA00023457"/>
    </source>
</evidence>
<comment type="similarity">
    <text evidence="3">Belongs to the Ahb/Nir family.</text>
</comment>
<evidence type="ECO:0000256" key="2">
    <source>
        <dbReference type="ARBA" id="ARBA00023444"/>
    </source>
</evidence>
<dbReference type="AlphaFoldDB" id="A0A2S6GRE2"/>
<evidence type="ECO:0000313" key="11">
    <source>
        <dbReference type="Proteomes" id="UP000238071"/>
    </source>
</evidence>
<dbReference type="InterPro" id="IPR050684">
    <property type="entry name" value="HTH-Siroheme_Decarb"/>
</dbReference>
<protein>
    <recommendedName>
        <fullName evidence="5">siroheme decarboxylase</fullName>
        <ecNumber evidence="5">4.1.1.111</ecNumber>
    </recommendedName>
</protein>
<evidence type="ECO:0000256" key="4">
    <source>
        <dbReference type="ARBA" id="ARBA00023465"/>
    </source>
</evidence>
<comment type="pathway">
    <text evidence="2">Porphyrin-containing compound metabolism.</text>
</comment>
<feature type="domain" description="Siroheme decarboxylase NirL-like HTH" evidence="9">
    <location>
        <begin position="7"/>
        <end position="51"/>
    </location>
</feature>
<evidence type="ECO:0000256" key="1">
    <source>
        <dbReference type="ARBA" id="ARBA00023239"/>
    </source>
</evidence>
<reference evidence="10 11" key="1">
    <citation type="submission" date="2018-02" db="EMBL/GenBank/DDBJ databases">
        <title>Subsurface microbial communities from deep shales in Ohio and West Virginia, USA.</title>
        <authorList>
            <person name="Wrighton K."/>
        </authorList>
    </citation>
    <scope>NUCLEOTIDE SEQUENCE [LARGE SCALE GENOMIC DNA]</scope>
    <source>
        <strain evidence="10 11">OWC-G53F</strain>
    </source>
</reference>